<organism evidence="2 3">
    <name type="scientific">Agromyces protaetiae</name>
    <dbReference type="NCBI Taxonomy" id="2509455"/>
    <lineage>
        <taxon>Bacteria</taxon>
        <taxon>Bacillati</taxon>
        <taxon>Actinomycetota</taxon>
        <taxon>Actinomycetes</taxon>
        <taxon>Micrococcales</taxon>
        <taxon>Microbacteriaceae</taxon>
        <taxon>Agromyces</taxon>
    </lineage>
</organism>
<protein>
    <submittedName>
        <fullName evidence="2">Uncharacterized protein</fullName>
    </submittedName>
</protein>
<feature type="transmembrane region" description="Helical" evidence="1">
    <location>
        <begin position="84"/>
        <end position="105"/>
    </location>
</feature>
<dbReference type="AlphaFoldDB" id="A0A4P6FAL7"/>
<feature type="transmembrane region" description="Helical" evidence="1">
    <location>
        <begin position="111"/>
        <end position="133"/>
    </location>
</feature>
<proteinExistence type="predicted"/>
<dbReference type="KEGG" id="agf:ET445_05280"/>
<feature type="transmembrane region" description="Helical" evidence="1">
    <location>
        <begin position="220"/>
        <end position="251"/>
    </location>
</feature>
<evidence type="ECO:0000313" key="3">
    <source>
        <dbReference type="Proteomes" id="UP000291259"/>
    </source>
</evidence>
<feature type="transmembrane region" description="Helical" evidence="1">
    <location>
        <begin position="38"/>
        <end position="63"/>
    </location>
</feature>
<reference evidence="2 3" key="1">
    <citation type="submission" date="2019-01" db="EMBL/GenBank/DDBJ databases">
        <title>Genome sequencing of strain FW100M-8.</title>
        <authorList>
            <person name="Heo J."/>
            <person name="Kim S.-J."/>
            <person name="Kim J.-S."/>
            <person name="Hong S.-B."/>
            <person name="Kwon S.-W."/>
        </authorList>
    </citation>
    <scope>NUCLEOTIDE SEQUENCE [LARGE SCALE GENOMIC DNA]</scope>
    <source>
        <strain evidence="2 3">FW100M-8</strain>
    </source>
</reference>
<feature type="transmembrane region" description="Helical" evidence="1">
    <location>
        <begin position="193"/>
        <end position="214"/>
    </location>
</feature>
<accession>A0A4P6FAL7</accession>
<dbReference type="Proteomes" id="UP000291259">
    <property type="component" value="Chromosome"/>
</dbReference>
<dbReference type="OrthoDB" id="3209791at2"/>
<dbReference type="EMBL" id="CP035491">
    <property type="protein sequence ID" value="QAY72844.1"/>
    <property type="molecule type" value="Genomic_DNA"/>
</dbReference>
<keyword evidence="1" id="KW-0472">Membrane</keyword>
<keyword evidence="1" id="KW-1133">Transmembrane helix</keyword>
<keyword evidence="3" id="KW-1185">Reference proteome</keyword>
<keyword evidence="1" id="KW-0812">Transmembrane</keyword>
<dbReference type="RefSeq" id="WP_129189488.1">
    <property type="nucleotide sequence ID" value="NZ_CP035491.1"/>
</dbReference>
<name>A0A4P6FAL7_9MICO</name>
<gene>
    <name evidence="2" type="ORF">ET445_05280</name>
</gene>
<feature type="transmembrane region" description="Helical" evidence="1">
    <location>
        <begin position="168"/>
        <end position="186"/>
    </location>
</feature>
<evidence type="ECO:0000256" key="1">
    <source>
        <dbReference type="SAM" id="Phobius"/>
    </source>
</evidence>
<sequence>MTALAASAAADSVSAPRSRFGGVWRIVRLLAVKPSVFFGVPWLILAGALVVSLAIALIIQGAGAPAAETIKGARYSWAVLSPQWYLVAVGVQAVGLTFSFALGFSSTRRDFWLGMSLMFVLVAAEMAAAIATLVQIEKATNGWFIGAGMFNALWYGQNGWLFDFFSSFALQLFVLFVGAAATTIFMRWRMKGMLTLTAVAIVGVLGTVAALTFSGSWPAVFSWFATIGLWGVFTLLLGLAVVFAVLGYIVIRRATPR</sequence>
<evidence type="ECO:0000313" key="2">
    <source>
        <dbReference type="EMBL" id="QAY72844.1"/>
    </source>
</evidence>